<proteinExistence type="predicted"/>
<keyword evidence="4" id="KW-1185">Reference proteome</keyword>
<protein>
    <submittedName>
        <fullName evidence="3">MinD/ParA family protein</fullName>
    </submittedName>
</protein>
<comment type="caution">
    <text evidence="3">The sequence shown here is derived from an EMBL/GenBank/DDBJ whole genome shotgun (WGS) entry which is preliminary data.</text>
</comment>
<dbReference type="PANTHER" id="PTHR43384:SF4">
    <property type="entry name" value="CELLULOSE BIOSYNTHESIS PROTEIN BCSQ-RELATED"/>
    <property type="match status" value="1"/>
</dbReference>
<dbReference type="InterPro" id="IPR050625">
    <property type="entry name" value="ParA/MinD_ATPase"/>
</dbReference>
<dbReference type="Pfam" id="PF10609">
    <property type="entry name" value="ParA"/>
    <property type="match status" value="1"/>
</dbReference>
<reference evidence="3 4" key="1">
    <citation type="submission" date="2021-06" db="EMBL/GenBank/DDBJ databases">
        <title>Differences between aerobic and microaerobic xylene degrading microbial communities.</title>
        <authorList>
            <person name="Banerjee S."/>
            <person name="Tancsics A."/>
        </authorList>
    </citation>
    <scope>NUCLEOTIDE SEQUENCE [LARGE SCALE GENOMIC DNA]</scope>
    <source>
        <strain evidence="3 4">MAP12</strain>
    </source>
</reference>
<evidence type="ECO:0000256" key="1">
    <source>
        <dbReference type="ARBA" id="ARBA00022741"/>
    </source>
</evidence>
<dbReference type="EMBL" id="JAHRGL010000062">
    <property type="protein sequence ID" value="MBV2134580.1"/>
    <property type="molecule type" value="Genomic_DNA"/>
</dbReference>
<gene>
    <name evidence="3" type="ORF">KRX52_17515</name>
</gene>
<dbReference type="CDD" id="cd02038">
    <property type="entry name" value="FlhG-like"/>
    <property type="match status" value="1"/>
</dbReference>
<dbReference type="PIRSF" id="PIRSF003092">
    <property type="entry name" value="MinD"/>
    <property type="match status" value="1"/>
</dbReference>
<evidence type="ECO:0000256" key="2">
    <source>
        <dbReference type="ARBA" id="ARBA00022840"/>
    </source>
</evidence>
<keyword evidence="2" id="KW-0067">ATP-binding</keyword>
<evidence type="ECO:0000313" key="4">
    <source>
        <dbReference type="Proteomes" id="UP000813068"/>
    </source>
</evidence>
<dbReference type="InterPro" id="IPR033756">
    <property type="entry name" value="YlxH/NBP35"/>
</dbReference>
<dbReference type="PANTHER" id="PTHR43384">
    <property type="entry name" value="SEPTUM SITE-DETERMINING PROTEIN MIND HOMOLOG, CHLOROPLASTIC-RELATED"/>
    <property type="match status" value="1"/>
</dbReference>
<dbReference type="Proteomes" id="UP000813068">
    <property type="component" value="Unassembled WGS sequence"/>
</dbReference>
<name>A0ABS6N1B1_9GAMM</name>
<sequence>MGRQFSGRRAADAQNTPGPVQVIAIASGKGGVGKTQTAINLAGALAARGRRVLLLDASFALPNIDVALGLTPPCTLHDVLAGRCSLADAVVSGPGGVQVIAGASAAGTLLEPSVQQLGGLIQAFGELPQAPDVLLVDCAPGAGSVVLSLLQAASEVLLVVNEEPASVSDALALMRCLNQRHGMTRFRLLASMTFAQQAGQALHERLLRLSEPLAGLSLDYVGAIPFDDSLRRAVQRQRPLLEVFPRSRAAQAYAAVAEKVDGWPLPANPRGHLEFFVERLIAAQSGPRG</sequence>
<organism evidence="3 4">
    <name type="scientific">Geopseudomonas aromaticivorans</name>
    <dbReference type="NCBI Taxonomy" id="2849492"/>
    <lineage>
        <taxon>Bacteria</taxon>
        <taxon>Pseudomonadati</taxon>
        <taxon>Pseudomonadota</taxon>
        <taxon>Gammaproteobacteria</taxon>
        <taxon>Pseudomonadales</taxon>
        <taxon>Pseudomonadaceae</taxon>
        <taxon>Geopseudomonas</taxon>
    </lineage>
</organism>
<keyword evidence="1" id="KW-0547">Nucleotide-binding</keyword>
<dbReference type="InterPro" id="IPR033875">
    <property type="entry name" value="FlhG"/>
</dbReference>
<dbReference type="InterPro" id="IPR025501">
    <property type="entry name" value="MinD_FleN"/>
</dbReference>
<accession>A0ABS6N1B1</accession>
<evidence type="ECO:0000313" key="3">
    <source>
        <dbReference type="EMBL" id="MBV2134580.1"/>
    </source>
</evidence>